<dbReference type="GeneID" id="54572770"/>
<dbReference type="OrthoDB" id="3799024at2759"/>
<reference evidence="2" key="1">
    <citation type="journal article" date="2020" name="Stud. Mycol.">
        <title>101 Dothideomycetes genomes: a test case for predicting lifestyles and emergence of pathogens.</title>
        <authorList>
            <person name="Haridas S."/>
            <person name="Albert R."/>
            <person name="Binder M."/>
            <person name="Bloem J."/>
            <person name="Labutti K."/>
            <person name="Salamov A."/>
            <person name="Andreopoulos B."/>
            <person name="Baker S."/>
            <person name="Barry K."/>
            <person name="Bills G."/>
            <person name="Bluhm B."/>
            <person name="Cannon C."/>
            <person name="Castanera R."/>
            <person name="Culley D."/>
            <person name="Daum C."/>
            <person name="Ezra D."/>
            <person name="Gonzalez J."/>
            <person name="Henrissat B."/>
            <person name="Kuo A."/>
            <person name="Liang C."/>
            <person name="Lipzen A."/>
            <person name="Lutzoni F."/>
            <person name="Magnuson J."/>
            <person name="Mondo S."/>
            <person name="Nolan M."/>
            <person name="Ohm R."/>
            <person name="Pangilinan J."/>
            <person name="Park H.-J."/>
            <person name="Ramirez L."/>
            <person name="Alfaro M."/>
            <person name="Sun H."/>
            <person name="Tritt A."/>
            <person name="Yoshinaga Y."/>
            <person name="Zwiers L.-H."/>
            <person name="Turgeon B."/>
            <person name="Goodwin S."/>
            <person name="Spatafora J."/>
            <person name="Crous P."/>
            <person name="Grigoriev I."/>
        </authorList>
    </citation>
    <scope>NUCLEOTIDE SEQUENCE</scope>
    <source>
        <strain evidence="2">CBS 122368</strain>
    </source>
</reference>
<evidence type="ECO:0000256" key="1">
    <source>
        <dbReference type="SAM" id="Phobius"/>
    </source>
</evidence>
<gene>
    <name evidence="2" type="ORF">BU26DRAFT_114831</name>
</gene>
<keyword evidence="3" id="KW-1185">Reference proteome</keyword>
<keyword evidence="1" id="KW-1133">Transmembrane helix</keyword>
<name>A0A6A6HYG5_9PLEO</name>
<dbReference type="AlphaFoldDB" id="A0A6A6HYG5"/>
<organism evidence="2 3">
    <name type="scientific">Trematosphaeria pertusa</name>
    <dbReference type="NCBI Taxonomy" id="390896"/>
    <lineage>
        <taxon>Eukaryota</taxon>
        <taxon>Fungi</taxon>
        <taxon>Dikarya</taxon>
        <taxon>Ascomycota</taxon>
        <taxon>Pezizomycotina</taxon>
        <taxon>Dothideomycetes</taxon>
        <taxon>Pleosporomycetidae</taxon>
        <taxon>Pleosporales</taxon>
        <taxon>Massarineae</taxon>
        <taxon>Trematosphaeriaceae</taxon>
        <taxon>Trematosphaeria</taxon>
    </lineage>
</organism>
<dbReference type="Proteomes" id="UP000800094">
    <property type="component" value="Unassembled WGS sequence"/>
</dbReference>
<evidence type="ECO:0000313" key="3">
    <source>
        <dbReference type="Proteomes" id="UP000800094"/>
    </source>
</evidence>
<accession>A0A6A6HYG5</accession>
<proteinExistence type="predicted"/>
<evidence type="ECO:0000313" key="2">
    <source>
        <dbReference type="EMBL" id="KAF2243274.1"/>
    </source>
</evidence>
<sequence length="238" mass="27393">MAREPFDWEQRALGYYNRVHDWLTNTRIEYWFTDPYGQFVTICSVLILACLVSAFSLGLMRDVKHLWTRITSKKPHAIVEDIAQTEMADSTTPFQTPFQPAPSTPHPHHFSSPSAPATTNLDVSTIHVHQHRTGRVSTPGYQTPFADAFANRDFSVLQKYAPETYAVLQEKGLLNKDGTPTKKLQENKKFHWGKVKDENEHEAERAKVTVEELVMDEEKRVRMRKAALDRMKHEVDAE</sequence>
<keyword evidence="1" id="KW-0472">Membrane</keyword>
<keyword evidence="1" id="KW-0812">Transmembrane</keyword>
<dbReference type="EMBL" id="ML987205">
    <property type="protein sequence ID" value="KAF2243274.1"/>
    <property type="molecule type" value="Genomic_DNA"/>
</dbReference>
<protein>
    <submittedName>
        <fullName evidence="2">Uncharacterized protein</fullName>
    </submittedName>
</protein>
<dbReference type="RefSeq" id="XP_033678278.1">
    <property type="nucleotide sequence ID" value="XM_033819440.1"/>
</dbReference>
<feature type="transmembrane region" description="Helical" evidence="1">
    <location>
        <begin position="39"/>
        <end position="60"/>
    </location>
</feature>